<feature type="transmembrane region" description="Helical" evidence="1">
    <location>
        <begin position="101"/>
        <end position="120"/>
    </location>
</feature>
<reference evidence="3 4" key="1">
    <citation type="journal article" date="2016" name="Nat. Commun.">
        <title>Ectomycorrhizal ecology is imprinted in the genome of the dominant symbiotic fungus Cenococcum geophilum.</title>
        <authorList>
            <consortium name="DOE Joint Genome Institute"/>
            <person name="Peter M."/>
            <person name="Kohler A."/>
            <person name="Ohm R.A."/>
            <person name="Kuo A."/>
            <person name="Krutzmann J."/>
            <person name="Morin E."/>
            <person name="Arend M."/>
            <person name="Barry K.W."/>
            <person name="Binder M."/>
            <person name="Choi C."/>
            <person name="Clum A."/>
            <person name="Copeland A."/>
            <person name="Grisel N."/>
            <person name="Haridas S."/>
            <person name="Kipfer T."/>
            <person name="LaButti K."/>
            <person name="Lindquist E."/>
            <person name="Lipzen A."/>
            <person name="Maire R."/>
            <person name="Meier B."/>
            <person name="Mihaltcheva S."/>
            <person name="Molinier V."/>
            <person name="Murat C."/>
            <person name="Poggeler S."/>
            <person name="Quandt C.A."/>
            <person name="Sperisen C."/>
            <person name="Tritt A."/>
            <person name="Tisserant E."/>
            <person name="Crous P.W."/>
            <person name="Henrissat B."/>
            <person name="Nehls U."/>
            <person name="Egli S."/>
            <person name="Spatafora J.W."/>
            <person name="Grigoriev I.V."/>
            <person name="Martin F.M."/>
        </authorList>
    </citation>
    <scope>NUCLEOTIDE SEQUENCE [LARGE SCALE GENOMIC DNA]</scope>
    <source>
        <strain evidence="3 4">CBS 459.81</strain>
    </source>
</reference>
<dbReference type="Proteomes" id="UP000250266">
    <property type="component" value="Unassembled WGS sequence"/>
</dbReference>
<keyword evidence="1" id="KW-0472">Membrane</keyword>
<dbReference type="Pfam" id="PF18566">
    <property type="entry name" value="Ldi"/>
    <property type="match status" value="1"/>
</dbReference>
<evidence type="ECO:0000313" key="4">
    <source>
        <dbReference type="Proteomes" id="UP000250266"/>
    </source>
</evidence>
<evidence type="ECO:0000256" key="1">
    <source>
        <dbReference type="SAM" id="Phobius"/>
    </source>
</evidence>
<evidence type="ECO:0000259" key="2">
    <source>
        <dbReference type="Pfam" id="PF18566"/>
    </source>
</evidence>
<feature type="transmembrane region" description="Helical" evidence="1">
    <location>
        <begin position="126"/>
        <end position="149"/>
    </location>
</feature>
<keyword evidence="1" id="KW-1133">Transmembrane helix</keyword>
<feature type="domain" description="Linalool dehydratase/isomerase" evidence="2">
    <location>
        <begin position="262"/>
        <end position="555"/>
    </location>
</feature>
<name>A0A8E2EEL9_9PEZI</name>
<proteinExistence type="predicted"/>
<dbReference type="EMBL" id="KV744891">
    <property type="protein sequence ID" value="OCK82350.1"/>
    <property type="molecule type" value="Genomic_DNA"/>
</dbReference>
<keyword evidence="1" id="KW-0812">Transmembrane</keyword>
<accession>A0A8E2EEL9</accession>
<keyword evidence="4" id="KW-1185">Reference proteome</keyword>
<gene>
    <name evidence="3" type="ORF">K432DRAFT_433554</name>
</gene>
<dbReference type="AlphaFoldDB" id="A0A8E2EEL9"/>
<evidence type="ECO:0000313" key="3">
    <source>
        <dbReference type="EMBL" id="OCK82350.1"/>
    </source>
</evidence>
<feature type="transmembrane region" description="Helical" evidence="1">
    <location>
        <begin position="73"/>
        <end position="89"/>
    </location>
</feature>
<organism evidence="3 4">
    <name type="scientific">Lepidopterella palustris CBS 459.81</name>
    <dbReference type="NCBI Taxonomy" id="1314670"/>
    <lineage>
        <taxon>Eukaryota</taxon>
        <taxon>Fungi</taxon>
        <taxon>Dikarya</taxon>
        <taxon>Ascomycota</taxon>
        <taxon>Pezizomycotina</taxon>
        <taxon>Dothideomycetes</taxon>
        <taxon>Pleosporomycetidae</taxon>
        <taxon>Mytilinidiales</taxon>
        <taxon>Argynnaceae</taxon>
        <taxon>Lepidopterella</taxon>
    </lineage>
</organism>
<dbReference type="OrthoDB" id="9979195at2759"/>
<sequence length="687" mass="75870">MSSTITIPPAAIAINNFSDTKKENDSTEWNGASRRANGIMNGTPNSLNISEFLIPDHAGAMTMTNMVQKRTKQRYAVVCAVGLALFYGATNTRLRTAGISLILPGAGFLVIGGIGGYIGFAVTISLFPLCMIAWFGAGGLVFPLADWLLSGILATYFAGPSIVESSAITTLGLVGIVYTYLATRSSCEETAEIEKKSRRNQFLVEANRKWEEETTAAGPPGSREMTLEQLRFLQFILELAMQGHDDYTNMTNIDQFQPAAFRYQLYEFVNCLGTYQCHYAPSFHGYLSAAMRNTIEKSITPKVLGFWRWESLWGKFTTNYDPVVKDNIMVTGFLALMIGIYQRNTGDERYAKKNALNMQITEKISYKHDLHSLYEALIANWSESNFTLYPCEPNWIYSMCNLESYAGATVYADMYGDGRSQKLLQDFYRHFEEDFFTKGGSCIPIKSAITGFTIPGLCGIMGDCSNALFCSPFMPTLAKRMWLITREENVRFDEDGKVEIINLKGADFIDGGNYEKNFRGPLGVFAPTAAEWGDKKIAKACIKRIDEEFAPVEVNPKTGSFRNKGMGTTTGGKSMLTRARFMEGGDWANLVRHGPPKSALSGPILDSAPYPQVLVAKAFSHTSKDLELVLYNGREEGVFELGLARLKPGATYTGLPGKPFTVDGSGKATIQVSLQGRTRIHLEPVVA</sequence>
<dbReference type="InterPro" id="IPR041411">
    <property type="entry name" value="Ldi"/>
</dbReference>
<protein>
    <recommendedName>
        <fullName evidence="2">Linalool dehydratase/isomerase domain-containing protein</fullName>
    </recommendedName>
</protein>